<keyword evidence="6" id="KW-1133">Transmembrane helix</keyword>
<evidence type="ECO:0000256" key="3">
    <source>
        <dbReference type="ARBA" id="ARBA00022737"/>
    </source>
</evidence>
<reference evidence="7" key="1">
    <citation type="submission" date="2025-08" db="UniProtKB">
        <authorList>
            <consortium name="Ensembl"/>
        </authorList>
    </citation>
    <scope>IDENTIFICATION</scope>
</reference>
<keyword evidence="2" id="KW-0853">WD repeat</keyword>
<keyword evidence="4" id="KW-0175">Coiled coil</keyword>
<evidence type="ECO:0000256" key="4">
    <source>
        <dbReference type="ARBA" id="ARBA00023054"/>
    </source>
</evidence>
<dbReference type="Proteomes" id="UP000694398">
    <property type="component" value="Unassembled WGS sequence"/>
</dbReference>
<dbReference type="GeneTree" id="ENSGT00390000001660"/>
<keyword evidence="6" id="KW-0812">Transmembrane</keyword>
<keyword evidence="8" id="KW-1185">Reference proteome</keyword>
<keyword evidence="3" id="KW-0677">Repeat</keyword>
<gene>
    <name evidence="7" type="primary">WDCP</name>
</gene>
<dbReference type="SUPFAM" id="SSF75011">
    <property type="entry name" value="3-carboxy-cis,cis-mucoante lactonizing enzyme"/>
    <property type="match status" value="1"/>
</dbReference>
<evidence type="ECO:0000313" key="7">
    <source>
        <dbReference type="Ensembl" id="ENSCLAP00000011990.1"/>
    </source>
</evidence>
<evidence type="ECO:0000256" key="5">
    <source>
        <dbReference type="SAM" id="MobiDB-lite"/>
    </source>
</evidence>
<feature type="transmembrane region" description="Helical" evidence="6">
    <location>
        <begin position="44"/>
        <end position="65"/>
    </location>
</feature>
<dbReference type="AlphaFoldDB" id="A0A8C2V9D1"/>
<evidence type="ECO:0000256" key="6">
    <source>
        <dbReference type="SAM" id="Phobius"/>
    </source>
</evidence>
<dbReference type="PANTHER" id="PTHR14897">
    <property type="entry name" value="WD REPEAT AND COILED-COIL-CONTAINING PROTEIN"/>
    <property type="match status" value="1"/>
</dbReference>
<dbReference type="InterPro" id="IPR028041">
    <property type="entry name" value="WDCP"/>
</dbReference>
<feature type="compositionally biased region" description="Acidic residues" evidence="5">
    <location>
        <begin position="342"/>
        <end position="352"/>
    </location>
</feature>
<reference evidence="7" key="2">
    <citation type="submission" date="2025-09" db="UniProtKB">
        <authorList>
            <consortium name="Ensembl"/>
        </authorList>
    </citation>
    <scope>IDENTIFICATION</scope>
</reference>
<evidence type="ECO:0000313" key="8">
    <source>
        <dbReference type="Proteomes" id="UP000694398"/>
    </source>
</evidence>
<proteinExistence type="predicted"/>
<dbReference type="Ensembl" id="ENSCLAT00000012131.1">
    <property type="protein sequence ID" value="ENSCLAP00000011990.1"/>
    <property type="gene ID" value="ENSCLAG00000008275.1"/>
</dbReference>
<organism evidence="7 8">
    <name type="scientific">Chinchilla lanigera</name>
    <name type="common">Long-tailed chinchilla</name>
    <name type="synonym">Chinchilla villidera</name>
    <dbReference type="NCBI Taxonomy" id="34839"/>
    <lineage>
        <taxon>Eukaryota</taxon>
        <taxon>Metazoa</taxon>
        <taxon>Chordata</taxon>
        <taxon>Craniata</taxon>
        <taxon>Vertebrata</taxon>
        <taxon>Euteleostomi</taxon>
        <taxon>Mammalia</taxon>
        <taxon>Eutheria</taxon>
        <taxon>Euarchontoglires</taxon>
        <taxon>Glires</taxon>
        <taxon>Rodentia</taxon>
        <taxon>Hystricomorpha</taxon>
        <taxon>Chinchillidae</taxon>
        <taxon>Chinchilla</taxon>
    </lineage>
</organism>
<dbReference type="GO" id="GO:0051259">
    <property type="term" value="P:protein complex oligomerization"/>
    <property type="evidence" value="ECO:0007669"/>
    <property type="project" value="Ensembl"/>
</dbReference>
<dbReference type="PANTHER" id="PTHR14897:SF5">
    <property type="entry name" value="WD REPEAT AND COILED-COIL-CONTAINING PROTEIN"/>
    <property type="match status" value="1"/>
</dbReference>
<protein>
    <recommendedName>
        <fullName evidence="1">WD repeat and coiled-coil-containing protein</fullName>
    </recommendedName>
</protein>
<sequence>MNMLYNAVVKFLKQKRNDKVDHTLMGFLKAVPRTPSTHSSISTLSSLLLGSLLHLLIIILMMVLVRTLKDSMIKISLLSERMELGKGRLLRTGLNALHEALHPTHGLAWTNGNQVVLTELQLHSGEVKLGDSRILGQFEHVWGVSWAPPDPAGMPALLAVQHKDRVTVWQLCPTTTGSSKWLMSQTTEIRESLPVLPQGCVWHPKNTVLTVLTAHDASVFPSVHCDSSRVRVDIGTQGRIHCACWTRDGQRLVLAVGSCLQSYVWASAQKTLHRCSSCPLFNVDSRVCSIRATVGSEVAVTTELPLAKICSLNASDTVDVPTNGEYAGLHISPAGSERSSVDEEAAASETDSEVPASPSFSDLLDLTHLHFSRPWSEGSALICLRKKDYLTGTGQDSSHLVLVTFGKEVTTARKVIIPGILVPDLIAFNLKTQVVAVASNTCNIILIYSVTSSSMPNVQQIHLETDERPKGISFMTDKLLLILVGKQKSTDAAFLPSSESDQYVIRLVVREVMWEEESSVTSNETQSADATFNGLLNKANGKKLIESLSPVYCHQNRELLLTANTNSPGTKPGKTLIEEIKSPPSSILDGSIALETLHRASWAQGVLPRLTSMPEPPNVPQREKLGKETSQLTKDLEILSRNVTEIQQCLFELRDFLYNRKKLSPVYPSSKDPPYVHIIYQKPSYVGPVEKRAVLLCSGKLRLGVIQQMFGLSLVEMLHDSHWILLSADSEGFIPLTFTATQVLIVRDGGPPSSEVSRDSLSHSQDPAPSSKGCGDLAARNQDTPSCPRRMDGAA</sequence>
<name>A0A8C2V9D1_CHILA</name>
<dbReference type="Pfam" id="PF15390">
    <property type="entry name" value="WDCP"/>
    <property type="match status" value="1"/>
</dbReference>
<feature type="region of interest" description="Disordered" evidence="5">
    <location>
        <begin position="749"/>
        <end position="795"/>
    </location>
</feature>
<dbReference type="GO" id="GO:0019900">
    <property type="term" value="F:kinase binding"/>
    <property type="evidence" value="ECO:0007669"/>
    <property type="project" value="Ensembl"/>
</dbReference>
<evidence type="ECO:0000256" key="1">
    <source>
        <dbReference type="ARBA" id="ARBA00015683"/>
    </source>
</evidence>
<keyword evidence="6" id="KW-0472">Membrane</keyword>
<evidence type="ECO:0000256" key="2">
    <source>
        <dbReference type="ARBA" id="ARBA00022574"/>
    </source>
</evidence>
<feature type="region of interest" description="Disordered" evidence="5">
    <location>
        <begin position="330"/>
        <end position="358"/>
    </location>
</feature>
<accession>A0A8C2V9D1</accession>